<reference evidence="1 2" key="1">
    <citation type="journal article" date="2022" name="Plant J.">
        <title>Chromosome-level genome of Camellia lanceoleosa provides a valuable resource for understanding genome evolution and self-incompatibility.</title>
        <authorList>
            <person name="Gong W."/>
            <person name="Xiao S."/>
            <person name="Wang L."/>
            <person name="Liao Z."/>
            <person name="Chang Y."/>
            <person name="Mo W."/>
            <person name="Hu G."/>
            <person name="Li W."/>
            <person name="Zhao G."/>
            <person name="Zhu H."/>
            <person name="Hu X."/>
            <person name="Ji K."/>
            <person name="Xiang X."/>
            <person name="Song Q."/>
            <person name="Yuan D."/>
            <person name="Jin S."/>
            <person name="Zhang L."/>
        </authorList>
    </citation>
    <scope>NUCLEOTIDE SEQUENCE [LARGE SCALE GENOMIC DNA]</scope>
    <source>
        <strain evidence="1">SQ_2022a</strain>
    </source>
</reference>
<name>A0ACC0GG01_9ERIC</name>
<evidence type="ECO:0000313" key="2">
    <source>
        <dbReference type="Proteomes" id="UP001060215"/>
    </source>
</evidence>
<accession>A0ACC0GG01</accession>
<dbReference type="Proteomes" id="UP001060215">
    <property type="component" value="Chromosome 10"/>
</dbReference>
<protein>
    <submittedName>
        <fullName evidence="1">Uncharacterized protein</fullName>
    </submittedName>
</protein>
<keyword evidence="2" id="KW-1185">Reference proteome</keyword>
<comment type="caution">
    <text evidence="1">The sequence shown here is derived from an EMBL/GenBank/DDBJ whole genome shotgun (WGS) entry which is preliminary data.</text>
</comment>
<evidence type="ECO:0000313" key="1">
    <source>
        <dbReference type="EMBL" id="KAI7999130.1"/>
    </source>
</evidence>
<gene>
    <name evidence="1" type="ORF">LOK49_LG10G00673</name>
</gene>
<organism evidence="1 2">
    <name type="scientific">Camellia lanceoleosa</name>
    <dbReference type="NCBI Taxonomy" id="1840588"/>
    <lineage>
        <taxon>Eukaryota</taxon>
        <taxon>Viridiplantae</taxon>
        <taxon>Streptophyta</taxon>
        <taxon>Embryophyta</taxon>
        <taxon>Tracheophyta</taxon>
        <taxon>Spermatophyta</taxon>
        <taxon>Magnoliopsida</taxon>
        <taxon>eudicotyledons</taxon>
        <taxon>Gunneridae</taxon>
        <taxon>Pentapetalae</taxon>
        <taxon>asterids</taxon>
        <taxon>Ericales</taxon>
        <taxon>Theaceae</taxon>
        <taxon>Camellia</taxon>
    </lineage>
</organism>
<dbReference type="EMBL" id="CM045767">
    <property type="protein sequence ID" value="KAI7999130.1"/>
    <property type="molecule type" value="Genomic_DNA"/>
</dbReference>
<proteinExistence type="predicted"/>
<sequence length="181" mass="20967">MEFRYSFNPQMDMKTEHSLEMKGDNNDDDAFYAELRRQILILTSEDDDDADLPRSTHSNLTRGAREGSSPRFSASLIPGSYFSWSEKENTNTNVSTVPVWLVNLWRSGNGTGVFIPHIVKSRRRRKKSGMFFNPRLCHVYSKFSMTDLNNDLQEKGTNKLVAYKNEHLSNVKRCEIIPYYV</sequence>